<protein>
    <submittedName>
        <fullName evidence="8">ComEC family competence protein</fullName>
    </submittedName>
</protein>
<keyword evidence="4 6" id="KW-1133">Transmembrane helix</keyword>
<feature type="domain" description="ComEC/Rec2-related protein" evidence="7">
    <location>
        <begin position="189"/>
        <end position="446"/>
    </location>
</feature>
<feature type="transmembrane region" description="Helical" evidence="6">
    <location>
        <begin position="303"/>
        <end position="326"/>
    </location>
</feature>
<dbReference type="InterPro" id="IPR004477">
    <property type="entry name" value="ComEC_N"/>
</dbReference>
<keyword evidence="9" id="KW-1185">Reference proteome</keyword>
<keyword evidence="3 6" id="KW-0812">Transmembrane</keyword>
<dbReference type="NCBIfam" id="TIGR00360">
    <property type="entry name" value="ComEC_N-term"/>
    <property type="match status" value="1"/>
</dbReference>
<evidence type="ECO:0000256" key="4">
    <source>
        <dbReference type="ARBA" id="ARBA00022989"/>
    </source>
</evidence>
<name>A0ABY7UL58_9CORY</name>
<feature type="transmembrane region" description="Helical" evidence="6">
    <location>
        <begin position="373"/>
        <end position="395"/>
    </location>
</feature>
<feature type="transmembrane region" description="Helical" evidence="6">
    <location>
        <begin position="213"/>
        <end position="233"/>
    </location>
</feature>
<dbReference type="EMBL" id="CP063194">
    <property type="protein sequence ID" value="WCZ39444.1"/>
    <property type="molecule type" value="Genomic_DNA"/>
</dbReference>
<feature type="transmembrane region" description="Helical" evidence="6">
    <location>
        <begin position="338"/>
        <end position="361"/>
    </location>
</feature>
<reference evidence="8 9" key="1">
    <citation type="submission" date="2020-10" db="EMBL/GenBank/DDBJ databases">
        <title>Complete genome sequence of Corynebacterium jeddahense DSM 45997, type strain of Corynebacterium jeddahense.</title>
        <authorList>
            <person name="Busche T."/>
            <person name="Kalinowski J."/>
            <person name="Ruckert C."/>
        </authorList>
    </citation>
    <scope>NUCLEOTIDE SEQUENCE [LARGE SCALE GENOMIC DNA]</scope>
    <source>
        <strain evidence="8 9">DSM 45997</strain>
    </source>
</reference>
<feature type="transmembrane region" description="Helical" evidence="6">
    <location>
        <begin position="456"/>
        <end position="476"/>
    </location>
</feature>
<evidence type="ECO:0000259" key="7">
    <source>
        <dbReference type="Pfam" id="PF03772"/>
    </source>
</evidence>
<evidence type="ECO:0000313" key="9">
    <source>
        <dbReference type="Proteomes" id="UP001218071"/>
    </source>
</evidence>
<evidence type="ECO:0000256" key="2">
    <source>
        <dbReference type="ARBA" id="ARBA00022475"/>
    </source>
</evidence>
<dbReference type="PANTHER" id="PTHR30619">
    <property type="entry name" value="DNA INTERNALIZATION/COMPETENCE PROTEIN COMEC/REC2"/>
    <property type="match status" value="1"/>
</dbReference>
<evidence type="ECO:0000256" key="3">
    <source>
        <dbReference type="ARBA" id="ARBA00022692"/>
    </source>
</evidence>
<dbReference type="PROSITE" id="PS51257">
    <property type="entry name" value="PROKAR_LIPOPROTEIN"/>
    <property type="match status" value="1"/>
</dbReference>
<dbReference type="Pfam" id="PF03772">
    <property type="entry name" value="Competence"/>
    <property type="match status" value="1"/>
</dbReference>
<feature type="transmembrane region" description="Helical" evidence="6">
    <location>
        <begin position="431"/>
        <end position="450"/>
    </location>
</feature>
<dbReference type="InterPro" id="IPR052159">
    <property type="entry name" value="Competence_DNA_uptake"/>
</dbReference>
<accession>A0ABY7UL58</accession>
<comment type="subcellular location">
    <subcellularLocation>
        <location evidence="1">Cell membrane</location>
        <topology evidence="1">Multi-pass membrane protein</topology>
    </subcellularLocation>
</comment>
<feature type="transmembrane region" description="Helical" evidence="6">
    <location>
        <begin position="48"/>
        <end position="66"/>
    </location>
</feature>
<dbReference type="PANTHER" id="PTHR30619:SF7">
    <property type="entry name" value="BETA-LACTAMASE DOMAIN PROTEIN"/>
    <property type="match status" value="1"/>
</dbReference>
<gene>
    <name evidence="8" type="ORF">CJEDD_09285</name>
</gene>
<keyword evidence="5 6" id="KW-0472">Membrane</keyword>
<keyword evidence="2" id="KW-1003">Cell membrane</keyword>
<evidence type="ECO:0000256" key="1">
    <source>
        <dbReference type="ARBA" id="ARBA00004651"/>
    </source>
</evidence>
<feature type="transmembrane region" description="Helical" evidence="6">
    <location>
        <begin position="12"/>
        <end position="42"/>
    </location>
</feature>
<organism evidence="8 9">
    <name type="scientific">Corynebacterium jeddahense</name>
    <dbReference type="NCBI Taxonomy" id="1414719"/>
    <lineage>
        <taxon>Bacteria</taxon>
        <taxon>Bacillati</taxon>
        <taxon>Actinomycetota</taxon>
        <taxon>Actinomycetes</taxon>
        <taxon>Mycobacteriales</taxon>
        <taxon>Corynebacteriaceae</taxon>
        <taxon>Corynebacterium</taxon>
    </lineage>
</organism>
<dbReference type="Proteomes" id="UP001218071">
    <property type="component" value="Chromosome"/>
</dbReference>
<proteinExistence type="predicted"/>
<dbReference type="RefSeq" id="WP_042405076.1">
    <property type="nucleotide sequence ID" value="NZ_CBYN010000007.1"/>
</dbReference>
<sequence length="555" mass="54557">MGELRLVPAALAVWAGAACCILVGAWAGALAVAVLCAAALALREPGQALLTAGLGAAAVATAGLRVRAAAAWEFGRARAEVAGTLSGPVKRVASGAYLANVSVPGYPAPVPVFAEALPPGAVSGARVVATGTLGESARAGVNPYTVNGGLEVVGPPQGLAAFAQHVRSTFAAVVEAKVGPSSQGLIPGMVLGDVSLQSAAEQQAYVDTGLSHLSAVSGANIAVVTSFAAVAAAAVGLGLRGRLACSAAALLLYAGLVGPEPSVLRASVSGLVGLVAVLASRQSEPVHALCLSVIGLVLVDSDLAVHFGFALSVAATAGIVALFPFLYRALAVTRWPDILVRALAVAVAADAATAPIVALMAGRVSLVSVAANVLVAPVAGAVTVLGLAAATLCLVPGGLETPLLRLVEPLTWWVHTVARVGASLPGATVEAGPLAVLVAYGWIAAGLAAGRVRLTAGAACAACALAAVAGLGVAALPGHHARPVDTATLRAYVVDTKDDVEPVPPGTQLVVVLEGGAPHARPVATRGGIPVIFPNRDGPVVLYSDGTQRLGGGGA</sequence>
<evidence type="ECO:0000313" key="8">
    <source>
        <dbReference type="EMBL" id="WCZ39444.1"/>
    </source>
</evidence>
<evidence type="ECO:0000256" key="5">
    <source>
        <dbReference type="ARBA" id="ARBA00023136"/>
    </source>
</evidence>
<evidence type="ECO:0000256" key="6">
    <source>
        <dbReference type="SAM" id="Phobius"/>
    </source>
</evidence>